<dbReference type="Proteomes" id="UP001622731">
    <property type="component" value="Chromosome"/>
</dbReference>
<dbReference type="RefSeq" id="WP_401568151.1">
    <property type="nucleotide sequence ID" value="NZ_CP108200.1"/>
</dbReference>
<feature type="region of interest" description="Disordered" evidence="1">
    <location>
        <begin position="325"/>
        <end position="370"/>
    </location>
</feature>
<reference evidence="2 3" key="1">
    <citation type="submission" date="2022-10" db="EMBL/GenBank/DDBJ databases">
        <title>The complete genomes of actinobacterial strains from the NBC collection.</title>
        <authorList>
            <person name="Joergensen T.S."/>
            <person name="Alvarez Arevalo M."/>
            <person name="Sterndorff E.B."/>
            <person name="Faurdal D."/>
            <person name="Vuksanovic O."/>
            <person name="Mourched A.-S."/>
            <person name="Charusanti P."/>
            <person name="Shaw S."/>
            <person name="Blin K."/>
            <person name="Weber T."/>
        </authorList>
    </citation>
    <scope>NUCLEOTIDE SEQUENCE [LARGE SCALE GENOMIC DNA]</scope>
    <source>
        <strain evidence="2 3">NBC_00116</strain>
    </source>
</reference>
<organism evidence="2 3">
    <name type="scientific">Streptomyces anthocyanicus</name>
    <dbReference type="NCBI Taxonomy" id="68174"/>
    <lineage>
        <taxon>Bacteria</taxon>
        <taxon>Bacillati</taxon>
        <taxon>Actinomycetota</taxon>
        <taxon>Actinomycetes</taxon>
        <taxon>Kitasatosporales</taxon>
        <taxon>Streptomycetaceae</taxon>
        <taxon>Streptomyces</taxon>
        <taxon>Streptomyces violaceoruber group</taxon>
    </lineage>
</organism>
<name>A0ABZ1M5B2_9ACTN</name>
<proteinExistence type="predicted"/>
<dbReference type="EMBL" id="CP108200">
    <property type="protein sequence ID" value="WTR97388.1"/>
    <property type="molecule type" value="Genomic_DNA"/>
</dbReference>
<accession>A0ABZ1M5B2</accession>
<evidence type="ECO:0000256" key="1">
    <source>
        <dbReference type="SAM" id="MobiDB-lite"/>
    </source>
</evidence>
<feature type="compositionally biased region" description="Polar residues" evidence="1">
    <location>
        <begin position="334"/>
        <end position="344"/>
    </location>
</feature>
<gene>
    <name evidence="2" type="ORF">OHB34_26080</name>
</gene>
<sequence>MRSNSAERAHIIAEEKTATGNKVRLWVQDEWRNFDVYRVPVEGLLLNADNRRFRAERMWAEEHLGRPLDPENTPTDELSIESLLLDTSHRVEGDQVVGKPTGSSESLKNDWLRRKQESPLWIRPDGTVRNGNRRLSMIKRLQREGGATGLARVDAIILPLSEINEATLLEMEQREQLTENFKVRYNDIDYLLALREAAENREVEWFDRDSVEAVAGALQTMVEKSKGEVLRDLYAVKYMDIFLEDSGQVGEYHRVLKTLERFRDIGRMMLQIEGQYPLEEEKILQTLFAAVRSGKSHLDIRDMRTMFKQDKRRFDRLSESVAEAESGWELSAGPSLSNPGSSTPRNREVSDDDIEEDSDEEGPGPEVVDYPTNQVASAIDLAIDGFAASQDDVVQVLHEVCNRLEVLGERARLGAALAGDEGAEVRKSLKQIVEWADCNRHLTATED</sequence>
<evidence type="ECO:0000313" key="2">
    <source>
        <dbReference type="EMBL" id="WTR97388.1"/>
    </source>
</evidence>
<evidence type="ECO:0000313" key="3">
    <source>
        <dbReference type="Proteomes" id="UP001622731"/>
    </source>
</evidence>
<protein>
    <recommendedName>
        <fullName evidence="4">ParB/Sulfiredoxin domain-containing protein</fullName>
    </recommendedName>
</protein>
<keyword evidence="3" id="KW-1185">Reference proteome</keyword>
<feature type="compositionally biased region" description="Acidic residues" evidence="1">
    <location>
        <begin position="350"/>
        <end position="363"/>
    </location>
</feature>
<evidence type="ECO:0008006" key="4">
    <source>
        <dbReference type="Google" id="ProtNLM"/>
    </source>
</evidence>